<dbReference type="EMBL" id="AP023098">
    <property type="protein sequence ID" value="BCE83775.1"/>
    <property type="molecule type" value="Genomic_DNA"/>
</dbReference>
<organism evidence="1">
    <name type="scientific">Bradyrhizobium diazoefficiens</name>
    <dbReference type="NCBI Taxonomy" id="1355477"/>
    <lineage>
        <taxon>Bacteria</taxon>
        <taxon>Pseudomonadati</taxon>
        <taxon>Pseudomonadota</taxon>
        <taxon>Alphaproteobacteria</taxon>
        <taxon>Hyphomicrobiales</taxon>
        <taxon>Nitrobacteraceae</taxon>
        <taxon>Bradyrhizobium</taxon>
    </lineage>
</organism>
<protein>
    <submittedName>
        <fullName evidence="1">Uncharacterized protein</fullName>
    </submittedName>
</protein>
<name>A0A810C7S4_9BRAD</name>
<sequence>MAGLTDMEELIATVPEKDIASYLREAMVCYGAAAYRGCIVLTHIALFEGLRQKLLALAPVNTVAKAVSAVIEPLAASQKVFELPLIHQMKGAGIITQLEADILEQLNKQRNKAAHPSGHFVTAEEARFVFSEAVQKFLSQPIRQTSVAVSGIIAKIAGPNFFPSAMMPDLNAVTLQETQTLDPAGMPQLVVKLVEVLEGTDPVASRNAGLFLLSLASRRDPSTCATLVKGFLDPKAANNVHAQNISMLITADPSLLLTLAPATRMRVEALLLKNANDVGIGVPFTELRNPAHVLASAISVLGEAFLIANYKLFVDWVMGKVPYSPEFVRALKTSPTLLKSLTEQYLERASHSQWDTSNPFAAALPALDSALAEVLSDEDAFRMVAAVVRGADWNGFGPMEIANGKFASMPAVKAKALAFVTANPTAAQPAIASFGLSFVLPSFMANYF</sequence>
<dbReference type="AlphaFoldDB" id="A0A810C7S4"/>
<proteinExistence type="predicted"/>
<evidence type="ECO:0000313" key="1">
    <source>
        <dbReference type="EMBL" id="BCE83775.1"/>
    </source>
</evidence>
<reference evidence="1" key="1">
    <citation type="submission" date="2020-05" db="EMBL/GenBank/DDBJ databases">
        <title>Complete genome sequence of Bradyrhizobium diazoefficiens XF9 isolated from soybean nodule.</title>
        <authorList>
            <person name="Noda R."/>
            <person name="Kakizaki K."/>
            <person name="Minamisawa K."/>
        </authorList>
    </citation>
    <scope>NUCLEOTIDE SEQUENCE</scope>
    <source>
        <strain evidence="1">XF9</strain>
    </source>
</reference>
<gene>
    <name evidence="1" type="ORF">XF9B_51960</name>
</gene>
<accession>A0A810C7S4</accession>